<evidence type="ECO:0000313" key="4">
    <source>
        <dbReference type="Proteomes" id="UP001152797"/>
    </source>
</evidence>
<dbReference type="SUPFAM" id="SSF53098">
    <property type="entry name" value="Ribonuclease H-like"/>
    <property type="match status" value="1"/>
</dbReference>
<reference evidence="2" key="1">
    <citation type="submission" date="2022-10" db="EMBL/GenBank/DDBJ databases">
        <authorList>
            <person name="Chen Y."/>
            <person name="Dougan E. K."/>
            <person name="Chan C."/>
            <person name="Rhodes N."/>
            <person name="Thang M."/>
        </authorList>
    </citation>
    <scope>NUCLEOTIDE SEQUENCE</scope>
</reference>
<name>A0A9P1FZ00_9DINO</name>
<reference evidence="3 4" key="2">
    <citation type="submission" date="2024-05" db="EMBL/GenBank/DDBJ databases">
        <authorList>
            <person name="Chen Y."/>
            <person name="Shah S."/>
            <person name="Dougan E. K."/>
            <person name="Thang M."/>
            <person name="Chan C."/>
        </authorList>
    </citation>
    <scope>NUCLEOTIDE SEQUENCE [LARGE SCALE GENOMIC DNA]</scope>
</reference>
<dbReference type="InterPro" id="IPR012337">
    <property type="entry name" value="RNaseH-like_sf"/>
</dbReference>
<dbReference type="GO" id="GO:0003676">
    <property type="term" value="F:nucleic acid binding"/>
    <property type="evidence" value="ECO:0007669"/>
    <property type="project" value="InterPro"/>
</dbReference>
<feature type="non-terminal residue" evidence="2">
    <location>
        <position position="1"/>
    </location>
</feature>
<evidence type="ECO:0000259" key="1">
    <source>
        <dbReference type="PROSITE" id="PS50879"/>
    </source>
</evidence>
<evidence type="ECO:0000313" key="3">
    <source>
        <dbReference type="EMBL" id="CAL4781110.1"/>
    </source>
</evidence>
<dbReference type="GO" id="GO:0004523">
    <property type="term" value="F:RNA-DNA hybrid ribonuclease activity"/>
    <property type="evidence" value="ECO:0007669"/>
    <property type="project" value="InterPro"/>
</dbReference>
<dbReference type="Pfam" id="PF00075">
    <property type="entry name" value="RNase_H"/>
    <property type="match status" value="1"/>
</dbReference>
<dbReference type="InterPro" id="IPR036397">
    <property type="entry name" value="RNaseH_sf"/>
</dbReference>
<dbReference type="PROSITE" id="PS50879">
    <property type="entry name" value="RNASE_H_1"/>
    <property type="match status" value="1"/>
</dbReference>
<proteinExistence type="predicted"/>
<organism evidence="2">
    <name type="scientific">Cladocopium goreaui</name>
    <dbReference type="NCBI Taxonomy" id="2562237"/>
    <lineage>
        <taxon>Eukaryota</taxon>
        <taxon>Sar</taxon>
        <taxon>Alveolata</taxon>
        <taxon>Dinophyceae</taxon>
        <taxon>Suessiales</taxon>
        <taxon>Symbiodiniaceae</taxon>
        <taxon>Cladocopium</taxon>
    </lineage>
</organism>
<dbReference type="EMBL" id="CAMXCT010001878">
    <property type="protein sequence ID" value="CAI3993798.1"/>
    <property type="molecule type" value="Genomic_DNA"/>
</dbReference>
<gene>
    <name evidence="2" type="ORF">C1SCF055_LOCUS20509</name>
</gene>
<dbReference type="InterPro" id="IPR002156">
    <property type="entry name" value="RNaseH_domain"/>
</dbReference>
<keyword evidence="4" id="KW-1185">Reference proteome</keyword>
<protein>
    <recommendedName>
        <fullName evidence="1">RNase H type-1 domain-containing protein</fullName>
    </recommendedName>
</protein>
<dbReference type="Gene3D" id="3.30.420.10">
    <property type="entry name" value="Ribonuclease H-like superfamily/Ribonuclease H"/>
    <property type="match status" value="1"/>
</dbReference>
<sequence>EFLNQLLDAALTQVMMVPLPYIICGDFNMELEGLPIWQEFLAKGCKDLIGMDSHSQMHQLWYAFLQMGAMPTRTWTSPLATSQSGSTAQVKGPDTRSMHATALRQMEDEGAEFDKLPAITVHPMAAMHRALHFQQPPPVIAQEFTQFADCILRMDREYHMYIDGSCVFPSSPTTRYAAFAGVMDMARDDDHRRSLAEQFKVRGIVPPTLRPCFAGRVIGEQTINRAELSALIQAAMFSRAILHTDSQYACNMAQEVAQHKPIGPQCANRDLLTALRAAHIDPARVRKIRAHQDLAGITDLLQLYHALGNTIVDETAKRACQDLAKPWQAELQAFHNQIQYERDLLHDVYLLYLELSTARSVAEKQLTRQEDTTLPPAAKVPDDKIMLAVANWQPDDVFAMQKPATMEWTPFFSWGSDLAMKIVAWMEQIRWVSEGQGPLEKVENNEAHLEDMKLSQSENGITKVYPPKWRSFKGYAVDFSLGKALHQTLTFVEDGDVPTPGEKLAEVCLYVVSMEKLKTAYEKCSEAGLVEATWEEVENSREFSFSRCPDPTDQKIVLELRHRLRAPEHKEWPLPKDLPSRAVFSSAS</sequence>
<accession>A0A9P1FZ00</accession>
<dbReference type="EMBL" id="CAMXCT020001878">
    <property type="protein sequence ID" value="CAL1147173.1"/>
    <property type="molecule type" value="Genomic_DNA"/>
</dbReference>
<dbReference type="Proteomes" id="UP001152797">
    <property type="component" value="Unassembled WGS sequence"/>
</dbReference>
<evidence type="ECO:0000313" key="2">
    <source>
        <dbReference type="EMBL" id="CAI3993798.1"/>
    </source>
</evidence>
<dbReference type="AlphaFoldDB" id="A0A9P1FZ00"/>
<dbReference type="EMBL" id="CAMXCT030001878">
    <property type="protein sequence ID" value="CAL4781110.1"/>
    <property type="molecule type" value="Genomic_DNA"/>
</dbReference>
<feature type="domain" description="RNase H type-1" evidence="1">
    <location>
        <begin position="154"/>
        <end position="321"/>
    </location>
</feature>
<comment type="caution">
    <text evidence="2">The sequence shown here is derived from an EMBL/GenBank/DDBJ whole genome shotgun (WGS) entry which is preliminary data.</text>
</comment>